<dbReference type="InterPro" id="IPR033985">
    <property type="entry name" value="SusD-like_N"/>
</dbReference>
<dbReference type="Pfam" id="PF07980">
    <property type="entry name" value="SusD_RagB"/>
    <property type="match status" value="1"/>
</dbReference>
<keyword evidence="5" id="KW-0998">Cell outer membrane</keyword>
<evidence type="ECO:0000256" key="4">
    <source>
        <dbReference type="ARBA" id="ARBA00023136"/>
    </source>
</evidence>
<comment type="subcellular location">
    <subcellularLocation>
        <location evidence="1">Cell outer membrane</location>
    </subcellularLocation>
</comment>
<evidence type="ECO:0000313" key="8">
    <source>
        <dbReference type="EMBL" id="HCV79624.1"/>
    </source>
</evidence>
<evidence type="ECO:0000259" key="7">
    <source>
        <dbReference type="Pfam" id="PF14322"/>
    </source>
</evidence>
<reference evidence="8 9" key="1">
    <citation type="journal article" date="2018" name="Nat. Biotechnol.">
        <title>A standardized bacterial taxonomy based on genome phylogeny substantially revises the tree of life.</title>
        <authorList>
            <person name="Parks D.H."/>
            <person name="Chuvochina M."/>
            <person name="Waite D.W."/>
            <person name="Rinke C."/>
            <person name="Skarshewski A."/>
            <person name="Chaumeil P.A."/>
            <person name="Hugenholtz P."/>
        </authorList>
    </citation>
    <scope>NUCLEOTIDE SEQUENCE [LARGE SCALE GENOMIC DNA]</scope>
    <source>
        <strain evidence="8">UBA9359</strain>
    </source>
</reference>
<evidence type="ECO:0000256" key="1">
    <source>
        <dbReference type="ARBA" id="ARBA00004442"/>
    </source>
</evidence>
<keyword evidence="3" id="KW-0732">Signal</keyword>
<protein>
    <submittedName>
        <fullName evidence="8">RagB/SusD family nutrient uptake outer membrane protein</fullName>
    </submittedName>
</protein>
<sequence length="497" mass="56630">MKYIYQLGLLFGFLGILSCDLEEEPYGFYSEENFYKTEADAIAAVNYAYDALTYLEYSRSIYFLGDLPTDEIFPKNDEGIDVQNLNNWEVSSFPINNILTNFFKYAYIAINRSNAVLVNIPEANYDEQFQNEIVGEAHFLRAWNYFNLVRAFGNVPIHRDVVETLDQTSTPLSENLDEIYDLIISDCEQAIELLGVNQRLGRADKVAAQALLAKVYLQIASAKENGVALYTEMDKDVNSMYSLAEQTANQVLEGQTVYGFEEDLLDIYDVEMPLGKENIFLLSMDRTGTVEGDYSKISKLFIPYIDGATIYLKNPNETYTPSHDGWSVFNTQIGFFNSFDNSDKRKTELIVDTVYNAQGELSATYPEEIIYPFTRKYIDPNFIGDKTSTKPFLLRYSEVALIYAEAAGPTPQAYEYINYIRNRAGLGDLDPGLNTGDFRKAVLSERKWELAWEGNRLYDLRRFNIVTETVSEASGLSSEDANFYPLPQREIDLNPSL</sequence>
<feature type="domain" description="SusD-like N-terminal" evidence="7">
    <location>
        <begin position="96"/>
        <end position="217"/>
    </location>
</feature>
<dbReference type="Proteomes" id="UP000264330">
    <property type="component" value="Unassembled WGS sequence"/>
</dbReference>
<comment type="similarity">
    <text evidence="2">Belongs to the SusD family.</text>
</comment>
<proteinExistence type="inferred from homology"/>
<dbReference type="EMBL" id="DPMF01000019">
    <property type="protein sequence ID" value="HCV79624.1"/>
    <property type="molecule type" value="Genomic_DNA"/>
</dbReference>
<dbReference type="GO" id="GO:0009279">
    <property type="term" value="C:cell outer membrane"/>
    <property type="evidence" value="ECO:0007669"/>
    <property type="project" value="UniProtKB-SubCell"/>
</dbReference>
<feature type="domain" description="RagB/SusD" evidence="6">
    <location>
        <begin position="355"/>
        <end position="475"/>
    </location>
</feature>
<dbReference type="RefSeq" id="WP_223089146.1">
    <property type="nucleotide sequence ID" value="NZ_CALFQJ010000181.1"/>
</dbReference>
<evidence type="ECO:0000256" key="5">
    <source>
        <dbReference type="ARBA" id="ARBA00023237"/>
    </source>
</evidence>
<dbReference type="InterPro" id="IPR012944">
    <property type="entry name" value="SusD_RagB_dom"/>
</dbReference>
<dbReference type="Gene3D" id="1.25.40.390">
    <property type="match status" value="1"/>
</dbReference>
<dbReference type="InterPro" id="IPR011990">
    <property type="entry name" value="TPR-like_helical_dom_sf"/>
</dbReference>
<evidence type="ECO:0000256" key="3">
    <source>
        <dbReference type="ARBA" id="ARBA00022729"/>
    </source>
</evidence>
<keyword evidence="4" id="KW-0472">Membrane</keyword>
<evidence type="ECO:0000259" key="6">
    <source>
        <dbReference type="Pfam" id="PF07980"/>
    </source>
</evidence>
<evidence type="ECO:0000313" key="9">
    <source>
        <dbReference type="Proteomes" id="UP000264330"/>
    </source>
</evidence>
<dbReference type="PROSITE" id="PS51257">
    <property type="entry name" value="PROKAR_LIPOPROTEIN"/>
    <property type="match status" value="1"/>
</dbReference>
<dbReference type="AlphaFoldDB" id="A0A3D5IVC0"/>
<dbReference type="SUPFAM" id="SSF48452">
    <property type="entry name" value="TPR-like"/>
    <property type="match status" value="1"/>
</dbReference>
<comment type="caution">
    <text evidence="8">The sequence shown here is derived from an EMBL/GenBank/DDBJ whole genome shotgun (WGS) entry which is preliminary data.</text>
</comment>
<accession>A0A3D5IVC0</accession>
<evidence type="ECO:0000256" key="2">
    <source>
        <dbReference type="ARBA" id="ARBA00006275"/>
    </source>
</evidence>
<dbReference type="Pfam" id="PF14322">
    <property type="entry name" value="SusD-like_3"/>
    <property type="match status" value="1"/>
</dbReference>
<gene>
    <name evidence="8" type="ORF">DGQ38_01045</name>
</gene>
<organism evidence="8 9">
    <name type="scientific">Zunongwangia profunda</name>
    <dbReference type="NCBI Taxonomy" id="398743"/>
    <lineage>
        <taxon>Bacteria</taxon>
        <taxon>Pseudomonadati</taxon>
        <taxon>Bacteroidota</taxon>
        <taxon>Flavobacteriia</taxon>
        <taxon>Flavobacteriales</taxon>
        <taxon>Flavobacteriaceae</taxon>
        <taxon>Zunongwangia</taxon>
    </lineage>
</organism>
<name>A0A3D5IVC0_9FLAO</name>